<keyword evidence="2" id="KW-1185">Reference proteome</keyword>
<dbReference type="AlphaFoldDB" id="A0A9P7G4M8"/>
<reference evidence="1" key="1">
    <citation type="submission" date="2020-07" db="EMBL/GenBank/DDBJ databases">
        <authorList>
            <person name="Nieuwenhuis M."/>
            <person name="Van De Peppel L.J.J."/>
        </authorList>
    </citation>
    <scope>NUCLEOTIDE SEQUENCE</scope>
    <source>
        <strain evidence="1">AP01</strain>
        <tissue evidence="1">Mycelium</tissue>
    </source>
</reference>
<protein>
    <submittedName>
        <fullName evidence="1">Uncharacterized protein</fullName>
    </submittedName>
</protein>
<gene>
    <name evidence="1" type="ORF">DXG03_002129</name>
</gene>
<reference evidence="1" key="2">
    <citation type="submission" date="2021-10" db="EMBL/GenBank/DDBJ databases">
        <title>Phylogenomics reveals ancestral predisposition of the termite-cultivated fungus Termitomyces towards a domesticated lifestyle.</title>
        <authorList>
            <person name="Auxier B."/>
            <person name="Grum-Grzhimaylo A."/>
            <person name="Cardenas M.E."/>
            <person name="Lodge J.D."/>
            <person name="Laessoe T."/>
            <person name="Pedersen O."/>
            <person name="Smith M.E."/>
            <person name="Kuyper T.W."/>
            <person name="Franco-Molano E.A."/>
            <person name="Baroni T.J."/>
            <person name="Aanen D.K."/>
        </authorList>
    </citation>
    <scope>NUCLEOTIDE SEQUENCE</scope>
    <source>
        <strain evidence="1">AP01</strain>
        <tissue evidence="1">Mycelium</tissue>
    </source>
</reference>
<organism evidence="1 2">
    <name type="scientific">Asterophora parasitica</name>
    <dbReference type="NCBI Taxonomy" id="117018"/>
    <lineage>
        <taxon>Eukaryota</taxon>
        <taxon>Fungi</taxon>
        <taxon>Dikarya</taxon>
        <taxon>Basidiomycota</taxon>
        <taxon>Agaricomycotina</taxon>
        <taxon>Agaricomycetes</taxon>
        <taxon>Agaricomycetidae</taxon>
        <taxon>Agaricales</taxon>
        <taxon>Tricholomatineae</taxon>
        <taxon>Lyophyllaceae</taxon>
        <taxon>Asterophora</taxon>
    </lineage>
</organism>
<proteinExistence type="predicted"/>
<evidence type="ECO:0000313" key="1">
    <source>
        <dbReference type="EMBL" id="KAG5642784.1"/>
    </source>
</evidence>
<sequence length="113" mass="12633">MFIPFFYAWFEPTLLTISPSACLKHIRPELDIELEPLLDILPESQGKYKSLASVLAFTTRFPALVSVELRFILRSKALSLGVYVDGVKSAMEEQLGSKIFVTSLDEDSVCCVT</sequence>
<evidence type="ECO:0000313" key="2">
    <source>
        <dbReference type="Proteomes" id="UP000775547"/>
    </source>
</evidence>
<dbReference type="EMBL" id="JABCKV010000158">
    <property type="protein sequence ID" value="KAG5642784.1"/>
    <property type="molecule type" value="Genomic_DNA"/>
</dbReference>
<comment type="caution">
    <text evidence="1">The sequence shown here is derived from an EMBL/GenBank/DDBJ whole genome shotgun (WGS) entry which is preliminary data.</text>
</comment>
<dbReference type="Proteomes" id="UP000775547">
    <property type="component" value="Unassembled WGS sequence"/>
</dbReference>
<accession>A0A9P7G4M8</accession>
<name>A0A9P7G4M8_9AGAR</name>